<dbReference type="InterPro" id="IPR050141">
    <property type="entry name" value="GCL_type2/YbdK_subfam"/>
</dbReference>
<sequence>MGQEISASEFSADDVARFEQALRAETALARELFARHGYAPRTRMAGFELEAWLLDHNGFPKPCNQSFLARMADPLVVPELSRFNIELNGTPRPLQGAALSLLETELANTWARCLANAQADEATVVAIGTLPTLREADLDLASMTPARRYLALNQQVLAARGGRPLRLRIAPGQATDDAARGALDTSHADVMLEAATTSFQVHLQVPAAQVARHLNASMILSAPLVALAANAPFLFGRALWHETRIPLFEQAVDCGEGSDDSDGAGLPHDLGRTDLAHLGRRRVSFGSGYVGTDPTELFADNLARYPVLLPLVSEEPPQRFAHLRLHNGTLWRWNRLLIGFEPDGRPHLRIEQRVMPAGPSVADMIANAAFYYGCAHMLATAAQPPEAQLPFDAARRNFYLAARDGLGATIRWLDGRDHPVTEVLAELLAQAREGLARLDIDTADRERSLDLLAARLRTRRNGAAWQLAHHARHHDFFHLTADYLAHQRSGRPVHEWPL</sequence>
<dbReference type="Gene3D" id="3.30.590.20">
    <property type="match status" value="1"/>
</dbReference>
<reference evidence="1" key="1">
    <citation type="submission" date="2022-04" db="EMBL/GenBank/DDBJ databases">
        <title>Whole genome sequence of Sphaerotilus sp. FB-5.</title>
        <authorList>
            <person name="Takeda M."/>
            <person name="Narihara S."/>
            <person name="Akimoto M."/>
            <person name="Akimoto R."/>
            <person name="Nishiyashiki S."/>
            <person name="Murakami T."/>
        </authorList>
    </citation>
    <scope>NUCLEOTIDE SEQUENCE</scope>
    <source>
        <strain evidence="1">FB-5</strain>
    </source>
</reference>
<evidence type="ECO:0000313" key="1">
    <source>
        <dbReference type="EMBL" id="BDI07625.1"/>
    </source>
</evidence>
<dbReference type="InterPro" id="IPR016602">
    <property type="entry name" value="UCP012666"/>
</dbReference>
<gene>
    <name evidence="1" type="ORF">CATMQ487_45950</name>
</gene>
<proteinExistence type="predicted"/>
<dbReference type="RefSeq" id="WP_251970801.1">
    <property type="nucleotide sequence ID" value="NZ_AP025730.1"/>
</dbReference>
<dbReference type="InterPro" id="IPR006336">
    <property type="entry name" value="GCS2"/>
</dbReference>
<dbReference type="Pfam" id="PF04107">
    <property type="entry name" value="GCS2"/>
    <property type="match status" value="1"/>
</dbReference>
<keyword evidence="2" id="KW-1185">Reference proteome</keyword>
<organism evidence="1 2">
    <name type="scientific">Sphaerotilus microaerophilus</name>
    <dbReference type="NCBI Taxonomy" id="2914710"/>
    <lineage>
        <taxon>Bacteria</taxon>
        <taxon>Pseudomonadati</taxon>
        <taxon>Pseudomonadota</taxon>
        <taxon>Betaproteobacteria</taxon>
        <taxon>Burkholderiales</taxon>
        <taxon>Sphaerotilaceae</taxon>
        <taxon>Sphaerotilus</taxon>
    </lineage>
</organism>
<name>A0ABM7YSU1_9BURK</name>
<dbReference type="InterPro" id="IPR014746">
    <property type="entry name" value="Gln_synth/guanido_kin_cat_dom"/>
</dbReference>
<dbReference type="PIRSF" id="PIRSF012666">
    <property type="entry name" value="UCP012666"/>
    <property type="match status" value="1"/>
</dbReference>
<dbReference type="EMBL" id="AP025730">
    <property type="protein sequence ID" value="BDI07625.1"/>
    <property type="molecule type" value="Genomic_DNA"/>
</dbReference>
<dbReference type="PANTHER" id="PTHR36510:SF3">
    <property type="entry name" value="CONSERVED PROTEIN"/>
    <property type="match status" value="1"/>
</dbReference>
<protein>
    <recommendedName>
        <fullName evidence="3">Glutamate--cysteine ligase</fullName>
    </recommendedName>
</protein>
<dbReference type="PANTHER" id="PTHR36510">
    <property type="entry name" value="GLUTAMATE--CYSTEINE LIGASE 2-RELATED"/>
    <property type="match status" value="1"/>
</dbReference>
<dbReference type="Proteomes" id="UP001057498">
    <property type="component" value="Chromosome"/>
</dbReference>
<evidence type="ECO:0000313" key="2">
    <source>
        <dbReference type="Proteomes" id="UP001057498"/>
    </source>
</evidence>
<evidence type="ECO:0008006" key="3">
    <source>
        <dbReference type="Google" id="ProtNLM"/>
    </source>
</evidence>
<dbReference type="SUPFAM" id="SSF55931">
    <property type="entry name" value="Glutamine synthetase/guanido kinase"/>
    <property type="match status" value="1"/>
</dbReference>
<accession>A0ABM7YSU1</accession>